<dbReference type="Proteomes" id="UP000322244">
    <property type="component" value="Unassembled WGS sequence"/>
</dbReference>
<gene>
    <name evidence="1" type="ORF">FOY51_03060</name>
</gene>
<keyword evidence="2" id="KW-1185">Reference proteome</keyword>
<protein>
    <submittedName>
        <fullName evidence="1">Uncharacterized protein</fullName>
    </submittedName>
</protein>
<sequence length="120" mass="12821">MVAHDLSQAQSAAAESYNCTFVGTSSYVTLQRWASSDDAAKYANSGGEVPWTVDGVVYGTKEVGYLGGYPGIGFEKEQDTYAYNGLPFTIDVYTDEGTAPDKLLALQGFRNPDSIRNGGS</sequence>
<organism evidence="1 2">
    <name type="scientific">Antrihabitans cavernicola</name>
    <dbReference type="NCBI Taxonomy" id="2495913"/>
    <lineage>
        <taxon>Bacteria</taxon>
        <taxon>Bacillati</taxon>
        <taxon>Actinomycetota</taxon>
        <taxon>Actinomycetes</taxon>
        <taxon>Mycobacteriales</taxon>
        <taxon>Nocardiaceae</taxon>
        <taxon>Antrihabitans</taxon>
    </lineage>
</organism>
<comment type="caution">
    <text evidence="1">The sequence shown here is derived from an EMBL/GenBank/DDBJ whole genome shotgun (WGS) entry which is preliminary data.</text>
</comment>
<dbReference type="EMBL" id="VLNY01000001">
    <property type="protein sequence ID" value="KAA0024918.1"/>
    <property type="molecule type" value="Genomic_DNA"/>
</dbReference>
<evidence type="ECO:0000313" key="2">
    <source>
        <dbReference type="Proteomes" id="UP000322244"/>
    </source>
</evidence>
<dbReference type="RefSeq" id="WP_149428695.1">
    <property type="nucleotide sequence ID" value="NZ_VLNY01000001.1"/>
</dbReference>
<dbReference type="AlphaFoldDB" id="A0A5A7SFK8"/>
<accession>A0A5A7SFK8</accession>
<evidence type="ECO:0000313" key="1">
    <source>
        <dbReference type="EMBL" id="KAA0024918.1"/>
    </source>
</evidence>
<proteinExistence type="predicted"/>
<reference evidence="1 2" key="1">
    <citation type="submission" date="2019-07" db="EMBL/GenBank/DDBJ databases">
        <title>Rhodococcus cavernicolus sp. nov., isolated from a cave.</title>
        <authorList>
            <person name="Lee S.D."/>
        </authorList>
    </citation>
    <scope>NUCLEOTIDE SEQUENCE [LARGE SCALE GENOMIC DNA]</scope>
    <source>
        <strain evidence="1 2">C1-24</strain>
    </source>
</reference>
<name>A0A5A7SFK8_9NOCA</name>